<dbReference type="Proteomes" id="UP001209318">
    <property type="component" value="Unassembled WGS sequence"/>
</dbReference>
<feature type="domain" description="Thioredoxin" evidence="2">
    <location>
        <begin position="59"/>
        <end position="199"/>
    </location>
</feature>
<dbReference type="Pfam" id="PF00578">
    <property type="entry name" value="AhpC-TSA"/>
    <property type="match status" value="1"/>
</dbReference>
<dbReference type="RefSeq" id="WP_263072847.1">
    <property type="nucleotide sequence ID" value="NZ_JAOUSF010000003.1"/>
</dbReference>
<sequence>MKQVFIGLIFILSVLLVVDQFIVKSGKNNTSITNSEEDAGAQSLLDSEQSVEAVADYGLQIGQAAPDFTLETLDGTTLSLKDLRGKKVLLNFWASWCGPCKEEMPHMQKVYEQIKDEDTIEIVAINLTIGKESAEDAAKFVREMGLSFPIPLDIGGKVQEAYEIYPIPTSYFIDANGVIQSKYLGPMNEEYIMNELNKL</sequence>
<dbReference type="InterPro" id="IPR017937">
    <property type="entry name" value="Thioredoxin_CS"/>
</dbReference>
<dbReference type="PANTHER" id="PTHR42852">
    <property type="entry name" value="THIOL:DISULFIDE INTERCHANGE PROTEIN DSBE"/>
    <property type="match status" value="1"/>
</dbReference>
<dbReference type="GO" id="GO:0016491">
    <property type="term" value="F:oxidoreductase activity"/>
    <property type="evidence" value="ECO:0007669"/>
    <property type="project" value="InterPro"/>
</dbReference>
<protein>
    <submittedName>
        <fullName evidence="3">TlpA family protein disulfide reductase</fullName>
    </submittedName>
</protein>
<dbReference type="PANTHER" id="PTHR42852:SF1">
    <property type="entry name" value="THIOREDOXIN-LIKE PROTEIN YNEN"/>
    <property type="match status" value="1"/>
</dbReference>
<dbReference type="InterPro" id="IPR000866">
    <property type="entry name" value="AhpC/TSA"/>
</dbReference>
<dbReference type="InterPro" id="IPR013766">
    <property type="entry name" value="Thioredoxin_domain"/>
</dbReference>
<evidence type="ECO:0000256" key="1">
    <source>
        <dbReference type="ARBA" id="ARBA00023157"/>
    </source>
</evidence>
<dbReference type="InterPro" id="IPR036249">
    <property type="entry name" value="Thioredoxin-like_sf"/>
</dbReference>
<reference evidence="3" key="1">
    <citation type="submission" date="2022-10" db="EMBL/GenBank/DDBJ databases">
        <title>Description of Fervidibacillus gen. nov. in the family Fervidibacillaceae fam. nov. with two species, Fervidibacillus albus sp. nov., and Fervidibacillus halotolerans sp. nov., isolated from tidal flat sediments.</title>
        <authorList>
            <person name="Kwon K.K."/>
            <person name="Yang S.-H."/>
        </authorList>
    </citation>
    <scope>NUCLEOTIDE SEQUENCE</scope>
    <source>
        <strain evidence="3">JCM 19140</strain>
    </source>
</reference>
<comment type="caution">
    <text evidence="3">The sequence shown here is derived from an EMBL/GenBank/DDBJ whole genome shotgun (WGS) entry which is preliminary data.</text>
</comment>
<keyword evidence="4" id="KW-1185">Reference proteome</keyword>
<dbReference type="PROSITE" id="PS00194">
    <property type="entry name" value="THIOREDOXIN_1"/>
    <property type="match status" value="1"/>
</dbReference>
<dbReference type="AlphaFoldDB" id="A0AAE3IX06"/>
<accession>A0AAE3IX06</accession>
<dbReference type="GO" id="GO:0016209">
    <property type="term" value="F:antioxidant activity"/>
    <property type="evidence" value="ECO:0007669"/>
    <property type="project" value="InterPro"/>
</dbReference>
<dbReference type="EMBL" id="JAOUSF010000003">
    <property type="protein sequence ID" value="MCU9613605.1"/>
    <property type="molecule type" value="Genomic_DNA"/>
</dbReference>
<evidence type="ECO:0000313" key="4">
    <source>
        <dbReference type="Proteomes" id="UP001209318"/>
    </source>
</evidence>
<dbReference type="PROSITE" id="PS51352">
    <property type="entry name" value="THIOREDOXIN_2"/>
    <property type="match status" value="1"/>
</dbReference>
<evidence type="ECO:0000313" key="3">
    <source>
        <dbReference type="EMBL" id="MCU9613605.1"/>
    </source>
</evidence>
<name>A0AAE3IX06_9BACI</name>
<dbReference type="SUPFAM" id="SSF52833">
    <property type="entry name" value="Thioredoxin-like"/>
    <property type="match status" value="1"/>
</dbReference>
<dbReference type="InterPro" id="IPR050553">
    <property type="entry name" value="Thioredoxin_ResA/DsbE_sf"/>
</dbReference>
<dbReference type="Gene3D" id="3.40.30.10">
    <property type="entry name" value="Glutaredoxin"/>
    <property type="match status" value="1"/>
</dbReference>
<evidence type="ECO:0000259" key="2">
    <source>
        <dbReference type="PROSITE" id="PS51352"/>
    </source>
</evidence>
<keyword evidence="1" id="KW-1015">Disulfide bond</keyword>
<dbReference type="CDD" id="cd02966">
    <property type="entry name" value="TlpA_like_family"/>
    <property type="match status" value="1"/>
</dbReference>
<gene>
    <name evidence="3" type="ORF">OEV98_08535</name>
</gene>
<organism evidence="3 4">
    <name type="scientific">Perspicuibacillus lycopersici</name>
    <dbReference type="NCBI Taxonomy" id="1325689"/>
    <lineage>
        <taxon>Bacteria</taxon>
        <taxon>Bacillati</taxon>
        <taxon>Bacillota</taxon>
        <taxon>Bacilli</taxon>
        <taxon>Bacillales</taxon>
        <taxon>Bacillaceae</taxon>
        <taxon>Perspicuibacillus</taxon>
    </lineage>
</organism>
<proteinExistence type="predicted"/>